<dbReference type="PANTHER" id="PTHR46252:SF3">
    <property type="entry name" value="KIELIN_CHORDIN-LIKE PROTEIN"/>
    <property type="match status" value="1"/>
</dbReference>
<keyword evidence="1" id="KW-0732">Signal</keyword>
<evidence type="ECO:0000256" key="1">
    <source>
        <dbReference type="SAM" id="SignalP"/>
    </source>
</evidence>
<dbReference type="RefSeq" id="XP_013094177.2">
    <property type="nucleotide sequence ID" value="XM_013238723.2"/>
</dbReference>
<organism evidence="2 3">
    <name type="scientific">Biomphalaria glabrata</name>
    <name type="common">Bloodfluke planorb</name>
    <name type="synonym">Freshwater snail</name>
    <dbReference type="NCBI Taxonomy" id="6526"/>
    <lineage>
        <taxon>Eukaryota</taxon>
        <taxon>Metazoa</taxon>
        <taxon>Spiralia</taxon>
        <taxon>Lophotrochozoa</taxon>
        <taxon>Mollusca</taxon>
        <taxon>Gastropoda</taxon>
        <taxon>Heterobranchia</taxon>
        <taxon>Euthyneura</taxon>
        <taxon>Panpulmonata</taxon>
        <taxon>Hygrophila</taxon>
        <taxon>Lymnaeoidea</taxon>
        <taxon>Planorbidae</taxon>
        <taxon>Biomphalaria</taxon>
    </lineage>
</organism>
<dbReference type="VEuPathDB" id="VectorBase:BGLB031428"/>
<dbReference type="KEGG" id="bgt:106078001"/>
<dbReference type="GO" id="GO:0032281">
    <property type="term" value="C:AMPA glutamate receptor complex"/>
    <property type="evidence" value="ECO:0007669"/>
    <property type="project" value="TreeGrafter"/>
</dbReference>
<dbReference type="OrthoDB" id="10274679at2759"/>
<evidence type="ECO:0000313" key="2">
    <source>
        <dbReference type="EnsemblMetazoa" id="BGLB031428-PB"/>
    </source>
</evidence>
<dbReference type="GO" id="GO:0045202">
    <property type="term" value="C:synapse"/>
    <property type="evidence" value="ECO:0007669"/>
    <property type="project" value="UniProtKB-SubCell"/>
</dbReference>
<feature type="signal peptide" evidence="1">
    <location>
        <begin position="1"/>
        <end position="20"/>
    </location>
</feature>
<dbReference type="VEuPathDB" id="VectorBase:BGLAX_039616"/>
<accession>A0A2C9LI33</accession>
<dbReference type="GO" id="GO:0030514">
    <property type="term" value="P:negative regulation of BMP signaling pathway"/>
    <property type="evidence" value="ECO:0007669"/>
    <property type="project" value="TreeGrafter"/>
</dbReference>
<evidence type="ECO:0000313" key="3">
    <source>
        <dbReference type="Proteomes" id="UP000076420"/>
    </source>
</evidence>
<feature type="chain" id="PRO_5012835778" description="VWFC domain-containing protein" evidence="1">
    <location>
        <begin position="21"/>
        <end position="178"/>
    </location>
</feature>
<dbReference type="PANTHER" id="PTHR46252">
    <property type="entry name" value="BRORIN FAMILY MEMBER"/>
    <property type="match status" value="1"/>
</dbReference>
<sequence length="178" mass="19938">MLCRFILLCFCLLFVGHAWSAPKRGSRFSSWFLESGIRKARSQAVQEGTQALETKRELSSRITEVCDRLYINNYPVSFYVCSSCADGQETDCMYGDCPSQQCADFVVGPNDWCAKCPNGPNCWVENRLIPMGNVVSFPNGTTCNCVYGGNQVVRTLCSYLSNGVVIEYFHGPEYVSWV</sequence>
<dbReference type="AlphaFoldDB" id="A0A2C9LI33"/>
<protein>
    <recommendedName>
        <fullName evidence="4">VWFC domain-containing protein</fullName>
    </recommendedName>
</protein>
<name>A0A2C9LI33_BIOGL</name>
<dbReference type="InterPro" id="IPR042979">
    <property type="entry name" value="VWC2/VWC2L"/>
</dbReference>
<dbReference type="Proteomes" id="UP000076420">
    <property type="component" value="Unassembled WGS sequence"/>
</dbReference>
<dbReference type="GO" id="GO:0005615">
    <property type="term" value="C:extracellular space"/>
    <property type="evidence" value="ECO:0007669"/>
    <property type="project" value="TreeGrafter"/>
</dbReference>
<reference evidence="2" key="1">
    <citation type="submission" date="2020-05" db="UniProtKB">
        <authorList>
            <consortium name="EnsemblMetazoa"/>
        </authorList>
    </citation>
    <scope>IDENTIFICATION</scope>
    <source>
        <strain evidence="2">BB02</strain>
    </source>
</reference>
<dbReference type="EnsemblMetazoa" id="BGLB031428-RB">
    <property type="protein sequence ID" value="BGLB031428-PB"/>
    <property type="gene ID" value="BGLB031428"/>
</dbReference>
<evidence type="ECO:0008006" key="4">
    <source>
        <dbReference type="Google" id="ProtNLM"/>
    </source>
</evidence>
<proteinExistence type="predicted"/>
<gene>
    <name evidence="2" type="primary">106078001</name>
</gene>